<proteinExistence type="predicted"/>
<comment type="caution">
    <text evidence="1">The sequence shown here is derived from an EMBL/GenBank/DDBJ whole genome shotgun (WGS) entry which is preliminary data.</text>
</comment>
<keyword evidence="2" id="KW-1185">Reference proteome</keyword>
<protein>
    <submittedName>
        <fullName evidence="1">Uncharacterized protein</fullName>
    </submittedName>
</protein>
<evidence type="ECO:0000313" key="1">
    <source>
        <dbReference type="EMBL" id="KAJ1359305.1"/>
    </source>
</evidence>
<name>A0AAD5QRT6_PARTN</name>
<dbReference type="AlphaFoldDB" id="A0AAD5QRT6"/>
<sequence length="113" mass="13938">MLREQCFWAELTTPIKHNFRRIVEFTRFRRHPKKNRETDRERERVVNRCLLFNRLPQSSTSETVKKRRKEEDFNEITSTVFRPNISRKVDSRVSTEVRYLNQRNLLTNLNWLE</sequence>
<dbReference type="EMBL" id="JAHQIW010003596">
    <property type="protein sequence ID" value="KAJ1359305.1"/>
    <property type="molecule type" value="Genomic_DNA"/>
</dbReference>
<reference evidence="1" key="1">
    <citation type="submission" date="2021-06" db="EMBL/GenBank/DDBJ databases">
        <title>Parelaphostrongylus tenuis whole genome reference sequence.</title>
        <authorList>
            <person name="Garwood T.J."/>
            <person name="Larsen P.A."/>
            <person name="Fountain-Jones N.M."/>
            <person name="Garbe J.R."/>
            <person name="Macchietto M.G."/>
            <person name="Kania S.A."/>
            <person name="Gerhold R.W."/>
            <person name="Richards J.E."/>
            <person name="Wolf T.M."/>
        </authorList>
    </citation>
    <scope>NUCLEOTIDE SEQUENCE</scope>
    <source>
        <strain evidence="1">MNPRO001-30</strain>
        <tissue evidence="1">Meninges</tissue>
    </source>
</reference>
<gene>
    <name evidence="1" type="ORF">KIN20_017999</name>
</gene>
<evidence type="ECO:0000313" key="2">
    <source>
        <dbReference type="Proteomes" id="UP001196413"/>
    </source>
</evidence>
<dbReference type="Proteomes" id="UP001196413">
    <property type="component" value="Unassembled WGS sequence"/>
</dbReference>
<accession>A0AAD5QRT6</accession>
<organism evidence="1 2">
    <name type="scientific">Parelaphostrongylus tenuis</name>
    <name type="common">Meningeal worm</name>
    <dbReference type="NCBI Taxonomy" id="148309"/>
    <lineage>
        <taxon>Eukaryota</taxon>
        <taxon>Metazoa</taxon>
        <taxon>Ecdysozoa</taxon>
        <taxon>Nematoda</taxon>
        <taxon>Chromadorea</taxon>
        <taxon>Rhabditida</taxon>
        <taxon>Rhabditina</taxon>
        <taxon>Rhabditomorpha</taxon>
        <taxon>Strongyloidea</taxon>
        <taxon>Metastrongylidae</taxon>
        <taxon>Parelaphostrongylus</taxon>
    </lineage>
</organism>